<keyword evidence="10" id="KW-1185">Reference proteome</keyword>
<comment type="subcellular location">
    <subcellularLocation>
        <location evidence="2">Cytoplasm</location>
    </subcellularLocation>
    <subcellularLocation>
        <location evidence="1">Mitochondrion</location>
    </subcellularLocation>
</comment>
<comment type="caution">
    <text evidence="9">The sequence shown here is derived from an EMBL/GenBank/DDBJ whole genome shotgun (WGS) entry which is preliminary data.</text>
</comment>
<dbReference type="PANTHER" id="PTHR12478">
    <property type="entry name" value="DNA-DAMAGE-INDUCIBLE TRANSCRIPT 4 PROTEIN DDIT4"/>
    <property type="match status" value="1"/>
</dbReference>
<evidence type="ECO:0000256" key="7">
    <source>
        <dbReference type="ARBA" id="ARBA00040168"/>
    </source>
</evidence>
<proteinExistence type="inferred from homology"/>
<evidence type="ECO:0000256" key="2">
    <source>
        <dbReference type="ARBA" id="ARBA00004496"/>
    </source>
</evidence>
<dbReference type="Gene3D" id="3.90.470.40">
    <property type="entry name" value="RTP801-like"/>
    <property type="match status" value="1"/>
</dbReference>
<dbReference type="InterPro" id="IPR038281">
    <property type="entry name" value="RTP801-like_C_sf"/>
</dbReference>
<feature type="region of interest" description="Disordered" evidence="8">
    <location>
        <begin position="31"/>
        <end position="52"/>
    </location>
</feature>
<keyword evidence="5" id="KW-0053">Apoptosis</keyword>
<evidence type="ECO:0000313" key="9">
    <source>
        <dbReference type="EMBL" id="KAF5907380.1"/>
    </source>
</evidence>
<evidence type="ECO:0000256" key="3">
    <source>
        <dbReference type="ARBA" id="ARBA00010670"/>
    </source>
</evidence>
<reference evidence="9" key="1">
    <citation type="submission" date="2020-07" db="EMBL/GenBank/DDBJ databases">
        <title>Clarias magur genome sequencing, assembly and annotation.</title>
        <authorList>
            <person name="Kushwaha B."/>
            <person name="Kumar R."/>
            <person name="Das P."/>
            <person name="Joshi C.G."/>
            <person name="Kumar D."/>
            <person name="Nagpure N.S."/>
            <person name="Pandey M."/>
            <person name="Agarwal S."/>
            <person name="Srivastava S."/>
            <person name="Singh M."/>
            <person name="Sahoo L."/>
            <person name="Jayasankar P."/>
            <person name="Meher P.K."/>
            <person name="Koringa P.G."/>
            <person name="Iquebal M.A."/>
            <person name="Das S.P."/>
            <person name="Bit A."/>
            <person name="Patnaik S."/>
            <person name="Patel N."/>
            <person name="Shah T.M."/>
            <person name="Hinsu A."/>
            <person name="Jena J.K."/>
        </authorList>
    </citation>
    <scope>NUCLEOTIDE SEQUENCE</scope>
    <source>
        <strain evidence="9">CIFAMagur01</strain>
        <tissue evidence="9">Testis</tissue>
    </source>
</reference>
<dbReference type="InterPro" id="IPR012918">
    <property type="entry name" value="RTP801-like"/>
</dbReference>
<dbReference type="GO" id="GO:0005739">
    <property type="term" value="C:mitochondrion"/>
    <property type="evidence" value="ECO:0007669"/>
    <property type="project" value="UniProtKB-SubCell"/>
</dbReference>
<dbReference type="GO" id="GO:0032007">
    <property type="term" value="P:negative regulation of TOR signaling"/>
    <property type="evidence" value="ECO:0007669"/>
    <property type="project" value="TreeGrafter"/>
</dbReference>
<evidence type="ECO:0000256" key="8">
    <source>
        <dbReference type="SAM" id="MobiDB-lite"/>
    </source>
</evidence>
<dbReference type="GO" id="GO:0001666">
    <property type="term" value="P:response to hypoxia"/>
    <property type="evidence" value="ECO:0007669"/>
    <property type="project" value="TreeGrafter"/>
</dbReference>
<dbReference type="OrthoDB" id="10018535at2759"/>
<name>A0A8J4XG66_CLAMG</name>
<comment type="similarity">
    <text evidence="3">Belongs to the DDIT4 family.</text>
</comment>
<feature type="compositionally biased region" description="Basic and acidic residues" evidence="8">
    <location>
        <begin position="33"/>
        <end position="42"/>
    </location>
</feature>
<dbReference type="GO" id="GO:0006915">
    <property type="term" value="P:apoptotic process"/>
    <property type="evidence" value="ECO:0007669"/>
    <property type="project" value="UniProtKB-KW"/>
</dbReference>
<evidence type="ECO:0000256" key="6">
    <source>
        <dbReference type="ARBA" id="ARBA00023128"/>
    </source>
</evidence>
<sequence>MQKTHSEGVWVDGAPQRLSWSGLVQKLSSSHSIDSDSEHSGTDDGSDTGSVSLPDLSALDADMFYDPTEESLCKEVVQQIALSLIEAKGCTLHCSKLLIPNKLLEHIGSELVQLATSEPCGLRGALIDLCVQQGETVHSVGQIAADPCLVPTFQLTLVLRPESGGIWPKIQGLFTAKSSSTPLRGALKLSTGFRVIKRKLGHKSERWPVWSSWACPFSELSDIGQCHQNSVHAVVAESGDIVILYAALHLPQVQAAVLLTEALAHVVRHAQGLSQPLLRVTYRTEMQNSMSINATGLFTIRSSALLSQEAKKRLRYREG</sequence>
<dbReference type="GO" id="GO:0071889">
    <property type="term" value="F:14-3-3 protein binding"/>
    <property type="evidence" value="ECO:0007669"/>
    <property type="project" value="TreeGrafter"/>
</dbReference>
<keyword evidence="6" id="KW-0496">Mitochondrion</keyword>
<keyword evidence="4" id="KW-0963">Cytoplasm</keyword>
<evidence type="ECO:0000313" key="10">
    <source>
        <dbReference type="Proteomes" id="UP000727407"/>
    </source>
</evidence>
<dbReference type="EMBL" id="QNUK01000022">
    <property type="protein sequence ID" value="KAF5907380.1"/>
    <property type="molecule type" value="Genomic_DNA"/>
</dbReference>
<dbReference type="Proteomes" id="UP000727407">
    <property type="component" value="Unassembled WGS sequence"/>
</dbReference>
<organism evidence="9 10">
    <name type="scientific">Clarias magur</name>
    <name type="common">Asian catfish</name>
    <name type="synonym">Macropteronotus magur</name>
    <dbReference type="NCBI Taxonomy" id="1594786"/>
    <lineage>
        <taxon>Eukaryota</taxon>
        <taxon>Metazoa</taxon>
        <taxon>Chordata</taxon>
        <taxon>Craniata</taxon>
        <taxon>Vertebrata</taxon>
        <taxon>Euteleostomi</taxon>
        <taxon>Actinopterygii</taxon>
        <taxon>Neopterygii</taxon>
        <taxon>Teleostei</taxon>
        <taxon>Ostariophysi</taxon>
        <taxon>Siluriformes</taxon>
        <taxon>Clariidae</taxon>
        <taxon>Clarias</taxon>
    </lineage>
</organism>
<accession>A0A8J4XG66</accession>
<dbReference type="AlphaFoldDB" id="A0A8J4XG66"/>
<evidence type="ECO:0000256" key="1">
    <source>
        <dbReference type="ARBA" id="ARBA00004173"/>
    </source>
</evidence>
<protein>
    <recommendedName>
        <fullName evidence="7">DNA damage-inducible transcript 4 protein</fullName>
    </recommendedName>
</protein>
<gene>
    <name evidence="9" type="primary">ddit4</name>
    <name evidence="9" type="ORF">DAT39_002815</name>
</gene>
<dbReference type="Pfam" id="PF07809">
    <property type="entry name" value="RTP801_C"/>
    <property type="match status" value="1"/>
</dbReference>
<dbReference type="PANTHER" id="PTHR12478:SF7">
    <property type="entry name" value="DNA DAMAGE-INDUCIBLE TRANSCRIPT 4 PROTEIN"/>
    <property type="match status" value="1"/>
</dbReference>
<evidence type="ECO:0000256" key="4">
    <source>
        <dbReference type="ARBA" id="ARBA00022490"/>
    </source>
</evidence>
<evidence type="ECO:0000256" key="5">
    <source>
        <dbReference type="ARBA" id="ARBA00022703"/>
    </source>
</evidence>